<evidence type="ECO:0000256" key="7">
    <source>
        <dbReference type="ARBA" id="ARBA00022840"/>
    </source>
</evidence>
<keyword evidence="2 14" id="KW-0547">Nucleotide-binding</keyword>
<comment type="catalytic activity">
    <reaction evidence="13">
        <text>ATP + H2O = ADP + phosphate + H(+)</text>
        <dbReference type="Rhea" id="RHEA:13065"/>
        <dbReference type="ChEBI" id="CHEBI:15377"/>
        <dbReference type="ChEBI" id="CHEBI:15378"/>
        <dbReference type="ChEBI" id="CHEBI:30616"/>
        <dbReference type="ChEBI" id="CHEBI:43474"/>
        <dbReference type="ChEBI" id="CHEBI:456216"/>
        <dbReference type="EC" id="5.6.2.4"/>
    </reaction>
</comment>
<organism evidence="17 18">
    <name type="scientific">Porphyromonas circumdentaria</name>
    <dbReference type="NCBI Taxonomy" id="29524"/>
    <lineage>
        <taxon>Bacteria</taxon>
        <taxon>Pseudomonadati</taxon>
        <taxon>Bacteroidota</taxon>
        <taxon>Bacteroidia</taxon>
        <taxon>Bacteroidales</taxon>
        <taxon>Porphyromonadaceae</taxon>
        <taxon>Porphyromonas</taxon>
    </lineage>
</organism>
<dbReference type="Gene3D" id="3.40.50.300">
    <property type="entry name" value="P-loop containing nucleotide triphosphate hydrolases"/>
    <property type="match status" value="4"/>
</dbReference>
<evidence type="ECO:0000256" key="3">
    <source>
        <dbReference type="ARBA" id="ARBA00022763"/>
    </source>
</evidence>
<proteinExistence type="predicted"/>
<sequence length="1081" mass="125077">MSKEFPLLNVYTASAGAGKTYTLTREYLAFALVAPEEEFKRIVAMTFTNKATNEMKERIVEALFQLCFGNQEQGLLVELSAELELSEEDIRAKSWKMLLALLGDYSSFKVKTIDSFFQEIIRTFAYELNYSGNYKIEMDAELWLYQSILLLLHSLHAAGYEDLRHWITELSEETIEEGQGHDLTKTLMRLGRELFKEMPLRAINTEGFPTKAQIREARKALSLFLSLCDQKRLHIAQEAIAIMQQEGLDPTSFKGKGRSPLSIYTKIVSRPDVVPSLTDTFLRIDTSEDYAEYITDAIRKNEALYASYCRIIEGGLRECNQSLIRLHVQRRTASIILKHLSKLGTLSDINQTMYQLGQEQNTMLLGNSQHFIHRIIEGASAPFIYERLGNALHHLMLDEFQDTARLQYENLRPLLENTLASGKDNLIVGDIKQSIYKFRNCDRSILGQDLQRDFPSYFKSHVLEYNWRSCQEIVLFNNRLFDLLPKIVSNFLKEKVEHSKLIFEKSDYENYAPADDVTTNITDCYATTQQLIPPKNCSFQGGVEVLFYNKKEETPTDCEDKRSIPEVVLSLIEEKGYAPKDIAILANKNDEIAQVAECLLKYIDQHPEKEQKLKFISARALLTTNSSSVRLVVNLLRSLANSKNLQQYKLTREHYYSLCFSSKGEVAEEDYRNMVQELLNRMPYLTIYDLVVTIIDFLEGITTPEEAPYITHFLDLVYNFHCEEPTDISGFITWWDTKGCKSQLPEEQGVEAITLLTIHQSKGLGFPIVLLPYPTWSLSGMRNSFSFIWASIPEDIRNELGINLSLVPLEKSSTQLSDSLFARNYFQELTDEIIDKLNLFYVAMTRAKKGLLLWLPEEKEDKKEIVSDSLDSLLNHVFKHYDLKEFLMPIPVQEKKEEHSFNEKQLSYPHRSTETGQANYITVRLKAKNTFRETEAIRHGAIMHEVLSSIETIDNIDKALKKMLNEGKLLDKELNELECRLKEELSKPEVSQWFSPETTILNEQDILLPQKINFYRPDRIIILPNEEVIVVDYKFGEQQKKYNRQVSRYISLLENMGYKNVKGYLWYFEEKSSFISFVKRD</sequence>
<keyword evidence="4 14" id="KW-0378">Hydrolase</keyword>
<name>A0A1T4LE70_9PORP</name>
<dbReference type="STRING" id="29524.SAMN02745171_00387"/>
<evidence type="ECO:0000259" key="16">
    <source>
        <dbReference type="PROSITE" id="PS51198"/>
    </source>
</evidence>
<dbReference type="RefSeq" id="WP_078736342.1">
    <property type="nucleotide sequence ID" value="NZ_FUXE01000003.1"/>
</dbReference>
<protein>
    <recommendedName>
        <fullName evidence="12">DNA 3'-5' helicase</fullName>
        <ecNumber evidence="12">5.6.2.4</ecNumber>
    </recommendedName>
</protein>
<dbReference type="GO" id="GO:0003677">
    <property type="term" value="F:DNA binding"/>
    <property type="evidence" value="ECO:0007669"/>
    <property type="project" value="UniProtKB-KW"/>
</dbReference>
<dbReference type="PANTHER" id="PTHR11070:SF67">
    <property type="entry name" value="DNA 3'-5' HELICASE"/>
    <property type="match status" value="1"/>
</dbReference>
<dbReference type="InterPro" id="IPR000212">
    <property type="entry name" value="DNA_helicase_UvrD/REP"/>
</dbReference>
<evidence type="ECO:0000256" key="13">
    <source>
        <dbReference type="ARBA" id="ARBA00048988"/>
    </source>
</evidence>
<gene>
    <name evidence="17" type="ORF">SAMN02745171_00387</name>
</gene>
<evidence type="ECO:0000256" key="8">
    <source>
        <dbReference type="ARBA" id="ARBA00023125"/>
    </source>
</evidence>
<evidence type="ECO:0000313" key="17">
    <source>
        <dbReference type="EMBL" id="SJZ53045.1"/>
    </source>
</evidence>
<keyword evidence="18" id="KW-1185">Reference proteome</keyword>
<evidence type="ECO:0000256" key="1">
    <source>
        <dbReference type="ARBA" id="ARBA00022722"/>
    </source>
</evidence>
<dbReference type="Gene3D" id="3.90.320.10">
    <property type="match status" value="1"/>
</dbReference>
<dbReference type="PROSITE" id="PS51198">
    <property type="entry name" value="UVRD_HELICASE_ATP_BIND"/>
    <property type="match status" value="1"/>
</dbReference>
<keyword evidence="8" id="KW-0238">DNA-binding</keyword>
<evidence type="ECO:0000256" key="5">
    <source>
        <dbReference type="ARBA" id="ARBA00022806"/>
    </source>
</evidence>
<evidence type="ECO:0000256" key="14">
    <source>
        <dbReference type="PROSITE-ProRule" id="PRU00560"/>
    </source>
</evidence>
<dbReference type="InterPro" id="IPR014017">
    <property type="entry name" value="DNA_helicase_UvrD-like_C"/>
</dbReference>
<dbReference type="InterPro" id="IPR011604">
    <property type="entry name" value="PDDEXK-like_dom_sf"/>
</dbReference>
<evidence type="ECO:0000313" key="18">
    <source>
        <dbReference type="Proteomes" id="UP000190121"/>
    </source>
</evidence>
<feature type="binding site" evidence="14">
    <location>
        <begin position="13"/>
        <end position="20"/>
    </location>
    <ligand>
        <name>ATP</name>
        <dbReference type="ChEBI" id="CHEBI:30616"/>
    </ligand>
</feature>
<dbReference type="EC" id="5.6.2.4" evidence="12"/>
<dbReference type="GO" id="GO:0043138">
    <property type="term" value="F:3'-5' DNA helicase activity"/>
    <property type="evidence" value="ECO:0007669"/>
    <property type="project" value="UniProtKB-EC"/>
</dbReference>
<evidence type="ECO:0000256" key="9">
    <source>
        <dbReference type="ARBA" id="ARBA00023204"/>
    </source>
</evidence>
<keyword evidence="9" id="KW-0234">DNA repair</keyword>
<dbReference type="SUPFAM" id="SSF52540">
    <property type="entry name" value="P-loop containing nucleoside triphosphate hydrolases"/>
    <property type="match status" value="1"/>
</dbReference>
<dbReference type="EMBL" id="FUXE01000003">
    <property type="protein sequence ID" value="SJZ53045.1"/>
    <property type="molecule type" value="Genomic_DNA"/>
</dbReference>
<evidence type="ECO:0000256" key="12">
    <source>
        <dbReference type="ARBA" id="ARBA00034808"/>
    </source>
</evidence>
<dbReference type="AlphaFoldDB" id="A0A1T4LE70"/>
<accession>A0A1T4LE70</accession>
<keyword evidence="1" id="KW-0540">Nuclease</keyword>
<dbReference type="GO" id="GO:0005524">
    <property type="term" value="F:ATP binding"/>
    <property type="evidence" value="ECO:0007669"/>
    <property type="project" value="UniProtKB-UniRule"/>
</dbReference>
<dbReference type="GO" id="GO:0005829">
    <property type="term" value="C:cytosol"/>
    <property type="evidence" value="ECO:0007669"/>
    <property type="project" value="TreeGrafter"/>
</dbReference>
<keyword evidence="6 17" id="KW-0269">Exonuclease</keyword>
<evidence type="ECO:0000256" key="10">
    <source>
        <dbReference type="ARBA" id="ARBA00023235"/>
    </source>
</evidence>
<dbReference type="InterPro" id="IPR014016">
    <property type="entry name" value="UvrD-like_ATP-bd"/>
</dbReference>
<dbReference type="GO" id="GO:0016887">
    <property type="term" value="F:ATP hydrolysis activity"/>
    <property type="evidence" value="ECO:0007669"/>
    <property type="project" value="RHEA"/>
</dbReference>
<dbReference type="Pfam" id="PF13361">
    <property type="entry name" value="UvrD_C"/>
    <property type="match status" value="1"/>
</dbReference>
<dbReference type="Pfam" id="PF00580">
    <property type="entry name" value="UvrD-helicase"/>
    <property type="match status" value="1"/>
</dbReference>
<evidence type="ECO:0000256" key="11">
    <source>
        <dbReference type="ARBA" id="ARBA00034617"/>
    </source>
</evidence>
<keyword evidence="5 14" id="KW-0347">Helicase</keyword>
<evidence type="ECO:0000256" key="6">
    <source>
        <dbReference type="ARBA" id="ARBA00022839"/>
    </source>
</evidence>
<feature type="coiled-coil region" evidence="15">
    <location>
        <begin position="960"/>
        <end position="987"/>
    </location>
</feature>
<dbReference type="InterPro" id="IPR027417">
    <property type="entry name" value="P-loop_NTPase"/>
</dbReference>
<evidence type="ECO:0000256" key="15">
    <source>
        <dbReference type="SAM" id="Coils"/>
    </source>
</evidence>
<evidence type="ECO:0000256" key="2">
    <source>
        <dbReference type="ARBA" id="ARBA00022741"/>
    </source>
</evidence>
<dbReference type="PANTHER" id="PTHR11070">
    <property type="entry name" value="UVRD / RECB / PCRA DNA HELICASE FAMILY MEMBER"/>
    <property type="match status" value="1"/>
</dbReference>
<reference evidence="18" key="1">
    <citation type="submission" date="2017-02" db="EMBL/GenBank/DDBJ databases">
        <authorList>
            <person name="Varghese N."/>
            <person name="Submissions S."/>
        </authorList>
    </citation>
    <scope>NUCLEOTIDE SEQUENCE [LARGE SCALE GENOMIC DNA]</scope>
    <source>
        <strain evidence="18">ATCC 51356</strain>
    </source>
</reference>
<feature type="domain" description="UvrD-like helicase ATP-binding" evidence="16">
    <location>
        <begin position="1"/>
        <end position="470"/>
    </location>
</feature>
<dbReference type="GO" id="GO:0004527">
    <property type="term" value="F:exonuclease activity"/>
    <property type="evidence" value="ECO:0007669"/>
    <property type="project" value="UniProtKB-KW"/>
</dbReference>
<keyword evidence="15" id="KW-0175">Coiled coil</keyword>
<keyword evidence="3" id="KW-0227">DNA damage</keyword>
<keyword evidence="7 14" id="KW-0067">ATP-binding</keyword>
<evidence type="ECO:0000256" key="4">
    <source>
        <dbReference type="ARBA" id="ARBA00022801"/>
    </source>
</evidence>
<dbReference type="OrthoDB" id="9810135at2"/>
<dbReference type="GO" id="GO:0000725">
    <property type="term" value="P:recombinational repair"/>
    <property type="evidence" value="ECO:0007669"/>
    <property type="project" value="TreeGrafter"/>
</dbReference>
<comment type="catalytic activity">
    <reaction evidence="11">
        <text>Couples ATP hydrolysis with the unwinding of duplex DNA by translocating in the 3'-5' direction.</text>
        <dbReference type="EC" id="5.6.2.4"/>
    </reaction>
</comment>
<keyword evidence="10" id="KW-0413">Isomerase</keyword>
<dbReference type="Proteomes" id="UP000190121">
    <property type="component" value="Unassembled WGS sequence"/>
</dbReference>